<dbReference type="Gene3D" id="3.40.50.300">
    <property type="entry name" value="P-loop containing nucleotide triphosphate hydrolases"/>
    <property type="match status" value="1"/>
</dbReference>
<keyword evidence="2" id="KW-1185">Reference proteome</keyword>
<reference evidence="2" key="1">
    <citation type="submission" date="2018-09" db="EMBL/GenBank/DDBJ databases">
        <authorList>
            <person name="Kim I."/>
        </authorList>
    </citation>
    <scope>NUCLEOTIDE SEQUENCE [LARGE SCALE GENOMIC DNA]</scope>
    <source>
        <strain evidence="2">DD4a</strain>
    </source>
</reference>
<evidence type="ECO:0000313" key="2">
    <source>
        <dbReference type="Proteomes" id="UP000265742"/>
    </source>
</evidence>
<comment type="caution">
    <text evidence="1">The sequence shown here is derived from an EMBL/GenBank/DDBJ whole genome shotgun (WGS) entry which is preliminary data.</text>
</comment>
<proteinExistence type="predicted"/>
<dbReference type="AlphaFoldDB" id="A0A3A1U045"/>
<dbReference type="InterPro" id="IPR027417">
    <property type="entry name" value="P-loop_NTPase"/>
</dbReference>
<protein>
    <submittedName>
        <fullName evidence="1">Nucleoside kinase</fullName>
    </submittedName>
</protein>
<dbReference type="EMBL" id="QXTG01000002">
    <property type="protein sequence ID" value="RIX27826.1"/>
    <property type="molecule type" value="Genomic_DNA"/>
</dbReference>
<name>A0A3A1U045_9MICO</name>
<dbReference type="Proteomes" id="UP000265742">
    <property type="component" value="Unassembled WGS sequence"/>
</dbReference>
<keyword evidence="1" id="KW-0418">Kinase</keyword>
<keyword evidence="1" id="KW-0808">Transferase</keyword>
<dbReference type="GO" id="GO:0016301">
    <property type="term" value="F:kinase activity"/>
    <property type="evidence" value="ECO:0007669"/>
    <property type="project" value="UniProtKB-KW"/>
</dbReference>
<accession>A0A3A1U045</accession>
<sequence length="165" mass="18348">MGVRNYLVEGLSGSGKTSVARELRRRGEQVVDGDTELAVRLHPVAPDDTFEEEHANWVWPEERVRAIAADRSHARTFFCGGSRNSASFLDVFDAVFVLEVDEATLRRRLELRPEDEFGGRPAEREWVLALHRSGPDTPPGVAIDSTAPLSEVVDRILVLASGEQR</sequence>
<evidence type="ECO:0000313" key="1">
    <source>
        <dbReference type="EMBL" id="RIX27826.1"/>
    </source>
</evidence>
<dbReference type="SUPFAM" id="SSF52540">
    <property type="entry name" value="P-loop containing nucleoside triphosphate hydrolases"/>
    <property type="match status" value="1"/>
</dbReference>
<dbReference type="RefSeq" id="WP_119482135.1">
    <property type="nucleotide sequence ID" value="NZ_QXTG01000002.1"/>
</dbReference>
<dbReference type="OrthoDB" id="5019413at2"/>
<gene>
    <name evidence="1" type="ORF">D1781_09835</name>
</gene>
<organism evidence="1 2">
    <name type="scientific">Amnibacterium setariae</name>
    <dbReference type="NCBI Taxonomy" id="2306585"/>
    <lineage>
        <taxon>Bacteria</taxon>
        <taxon>Bacillati</taxon>
        <taxon>Actinomycetota</taxon>
        <taxon>Actinomycetes</taxon>
        <taxon>Micrococcales</taxon>
        <taxon>Microbacteriaceae</taxon>
        <taxon>Amnibacterium</taxon>
    </lineage>
</organism>
<dbReference type="Pfam" id="PF13238">
    <property type="entry name" value="AAA_18"/>
    <property type="match status" value="1"/>
</dbReference>